<dbReference type="FunFam" id="3.40.50.1110:FF:000003">
    <property type="entry name" value="GDSL esterase/lipase APG"/>
    <property type="match status" value="2"/>
</dbReference>
<dbReference type="InterPro" id="IPR044552">
    <property type="entry name" value="GLIP1-5/GLL25"/>
</dbReference>
<evidence type="ECO:0008006" key="6">
    <source>
        <dbReference type="Google" id="ProtNLM"/>
    </source>
</evidence>
<keyword evidence="5" id="KW-1185">Reference proteome</keyword>
<keyword evidence="2 3" id="KW-0732">Signal</keyword>
<dbReference type="EMBL" id="SZYD01000012">
    <property type="protein sequence ID" value="KAD4584912.1"/>
    <property type="molecule type" value="Genomic_DNA"/>
</dbReference>
<dbReference type="SUPFAM" id="SSF52266">
    <property type="entry name" value="SGNH hydrolase"/>
    <property type="match status" value="2"/>
</dbReference>
<accession>A0A5N6NAL0</accession>
<dbReference type="PANTHER" id="PTHR45966">
    <property type="entry name" value="GDSL-LIKE LIPASE/ACYLHYDROLASE"/>
    <property type="match status" value="1"/>
</dbReference>
<evidence type="ECO:0000256" key="3">
    <source>
        <dbReference type="SAM" id="SignalP"/>
    </source>
</evidence>
<dbReference type="AlphaFoldDB" id="A0A5N6NAL0"/>
<dbReference type="GO" id="GO:0016298">
    <property type="term" value="F:lipase activity"/>
    <property type="evidence" value="ECO:0007669"/>
    <property type="project" value="TreeGrafter"/>
</dbReference>
<evidence type="ECO:0000313" key="5">
    <source>
        <dbReference type="Proteomes" id="UP000326396"/>
    </source>
</evidence>
<comment type="similarity">
    <text evidence="1">Belongs to the 'GDSL' lipolytic enzyme family.</text>
</comment>
<dbReference type="InterPro" id="IPR036514">
    <property type="entry name" value="SGNH_hydro_sf"/>
</dbReference>
<dbReference type="PANTHER" id="PTHR45966:SF35">
    <property type="entry name" value="GDSL LIPASE_ESTERASE, SGNH HYDROLASE SUPERFAMILY"/>
    <property type="match status" value="1"/>
</dbReference>
<reference evidence="4 5" key="1">
    <citation type="submission" date="2019-05" db="EMBL/GenBank/DDBJ databases">
        <title>Mikania micrantha, genome provides insights into the molecular mechanism of rapid growth.</title>
        <authorList>
            <person name="Liu B."/>
        </authorList>
    </citation>
    <scope>NUCLEOTIDE SEQUENCE [LARGE SCALE GENOMIC DNA]</scope>
    <source>
        <strain evidence="4">NLD-2019</strain>
        <tissue evidence="4">Leaf</tissue>
    </source>
</reference>
<dbReference type="OrthoDB" id="1600564at2759"/>
<name>A0A5N6NAL0_9ASTR</name>
<dbReference type="Gene3D" id="3.40.50.1110">
    <property type="entry name" value="SGNH hydrolase"/>
    <property type="match status" value="2"/>
</dbReference>
<dbReference type="Proteomes" id="UP000326396">
    <property type="component" value="Linkage Group LG2"/>
</dbReference>
<comment type="caution">
    <text evidence="4">The sequence shown here is derived from an EMBL/GenBank/DDBJ whole genome shotgun (WGS) entry which is preliminary data.</text>
</comment>
<organism evidence="4 5">
    <name type="scientific">Mikania micrantha</name>
    <name type="common">bitter vine</name>
    <dbReference type="NCBI Taxonomy" id="192012"/>
    <lineage>
        <taxon>Eukaryota</taxon>
        <taxon>Viridiplantae</taxon>
        <taxon>Streptophyta</taxon>
        <taxon>Embryophyta</taxon>
        <taxon>Tracheophyta</taxon>
        <taxon>Spermatophyta</taxon>
        <taxon>Magnoliopsida</taxon>
        <taxon>eudicotyledons</taxon>
        <taxon>Gunneridae</taxon>
        <taxon>Pentapetalae</taxon>
        <taxon>asterids</taxon>
        <taxon>campanulids</taxon>
        <taxon>Asterales</taxon>
        <taxon>Asteraceae</taxon>
        <taxon>Asteroideae</taxon>
        <taxon>Heliantheae alliance</taxon>
        <taxon>Eupatorieae</taxon>
        <taxon>Mikania</taxon>
    </lineage>
</organism>
<evidence type="ECO:0000313" key="4">
    <source>
        <dbReference type="EMBL" id="KAD4584912.1"/>
    </source>
</evidence>
<dbReference type="Pfam" id="PF00657">
    <property type="entry name" value="Lipase_GDSL"/>
    <property type="match status" value="2"/>
</dbReference>
<evidence type="ECO:0000256" key="2">
    <source>
        <dbReference type="ARBA" id="ARBA00022729"/>
    </source>
</evidence>
<protein>
    <recommendedName>
        <fullName evidence="6">SGNH hydrolase-type esterase domain-containing protein</fullName>
    </recommendedName>
</protein>
<sequence>MHLSQMAVSYVKLGLSLAVFVSCLLMIPSGSEGHFNKHSALFVFGDSLLDSGNNNYINTTTDFQANFWPYGISYFNPPTGRFSDGRLIHDFIAEYAGLPLIPTYLDPRNTEFVYGANFASGGAGALVESHAGFVVNLKTQLKYFGDLEKHFRQNLGDAKTDQLVSDAVYMFSCGGNDYLSPVGNNESILYPYTHQDYVDMVIGNLTHVFKGIYEKGGRKFAILEVPPLACLPNVRAGRPGNTCNQELDIITSLHNHQLSKQLQKLEKQLKGFMYAKYDLSTAVTNRMKNPSRYGFKNGDKACCGSGPLRGIYSCGGKRGVQKFELCDDVDDYLFFDSFHPNEVASRQYADHYSISGSSSEGHFVEHVALFIFGDSLLDSGNNNYINTTPKFQGNFWPYGISYFDPPTGRFSDGRIIPDFIAEYAGLPLIPTYLDPQNTEFVYGANFASGGAGVFAETDAGFVVDLRTQLKYLDDLEKQFRQNLGDSKTDQLLSDAVYLFSCGGNDYFSQVSNNGSIVYPYTHQEYVGMVVGNLTHVFKKIHEKGGRKIGINTLPPLGCWPSIRAGRPDNTCNYEIDVITSLHNRKLSEKLQQLEKQLDGFMYSLFDLNTEARKRMKNPSKYGLKIGDTACCGSGPFGGIDSCGGKMGTEFDLCDNISDYFFFDSNHNTEVVYRQFAELYWNGGESNVTAPYDLKTLFRGRGSPAALRKEAM</sequence>
<feature type="chain" id="PRO_5024462160" description="SGNH hydrolase-type esterase domain-containing protein" evidence="3">
    <location>
        <begin position="34"/>
        <end position="711"/>
    </location>
</feature>
<dbReference type="InterPro" id="IPR001087">
    <property type="entry name" value="GDSL"/>
</dbReference>
<evidence type="ECO:0000256" key="1">
    <source>
        <dbReference type="ARBA" id="ARBA00008668"/>
    </source>
</evidence>
<feature type="signal peptide" evidence="3">
    <location>
        <begin position="1"/>
        <end position="33"/>
    </location>
</feature>
<dbReference type="CDD" id="cd01837">
    <property type="entry name" value="SGNH_plant_lipase_like"/>
    <property type="match status" value="2"/>
</dbReference>
<dbReference type="InterPro" id="IPR035669">
    <property type="entry name" value="SGNH_plant_lipase-like"/>
</dbReference>
<proteinExistence type="inferred from homology"/>
<gene>
    <name evidence="4" type="ORF">E3N88_22513</name>
</gene>